<protein>
    <submittedName>
        <fullName evidence="1">Unannotated protein</fullName>
    </submittedName>
</protein>
<accession>A0A6J7AMI7</accession>
<gene>
    <name evidence="1" type="ORF">UFOPK3167_01274</name>
</gene>
<sequence>MAVFETTVQGVVVQTSSDAFIRASSPDVTGNLTKTDGSVMVS</sequence>
<proteinExistence type="predicted"/>
<dbReference type="AlphaFoldDB" id="A0A6J7AMI7"/>
<organism evidence="1">
    <name type="scientific">freshwater metagenome</name>
    <dbReference type="NCBI Taxonomy" id="449393"/>
    <lineage>
        <taxon>unclassified sequences</taxon>
        <taxon>metagenomes</taxon>
        <taxon>ecological metagenomes</taxon>
    </lineage>
</organism>
<evidence type="ECO:0000313" key="1">
    <source>
        <dbReference type="EMBL" id="CAB4833339.1"/>
    </source>
</evidence>
<dbReference type="EMBL" id="CAFABF010000105">
    <property type="protein sequence ID" value="CAB4833339.1"/>
    <property type="molecule type" value="Genomic_DNA"/>
</dbReference>
<reference evidence="1" key="1">
    <citation type="submission" date="2020-05" db="EMBL/GenBank/DDBJ databases">
        <authorList>
            <person name="Chiriac C."/>
            <person name="Salcher M."/>
            <person name="Ghai R."/>
            <person name="Kavagutti S V."/>
        </authorList>
    </citation>
    <scope>NUCLEOTIDE SEQUENCE</scope>
</reference>
<name>A0A6J7AMI7_9ZZZZ</name>